<dbReference type="EMBL" id="PDNB01000001">
    <property type="protein sequence ID" value="PGH19014.1"/>
    <property type="molecule type" value="Genomic_DNA"/>
</dbReference>
<dbReference type="OrthoDB" id="3515175at2759"/>
<keyword evidence="2" id="KW-1185">Reference proteome</keyword>
<evidence type="ECO:0000313" key="1">
    <source>
        <dbReference type="EMBL" id="PGH19014.1"/>
    </source>
</evidence>
<organism evidence="1 2">
    <name type="scientific">Helicocarpus griseus UAMH5409</name>
    <dbReference type="NCBI Taxonomy" id="1447875"/>
    <lineage>
        <taxon>Eukaryota</taxon>
        <taxon>Fungi</taxon>
        <taxon>Dikarya</taxon>
        <taxon>Ascomycota</taxon>
        <taxon>Pezizomycotina</taxon>
        <taxon>Eurotiomycetes</taxon>
        <taxon>Eurotiomycetidae</taxon>
        <taxon>Onygenales</taxon>
        <taxon>Ajellomycetaceae</taxon>
        <taxon>Helicocarpus</taxon>
    </lineage>
</organism>
<name>A0A2B7Y4G5_9EURO</name>
<reference evidence="1 2" key="1">
    <citation type="submission" date="2017-10" db="EMBL/GenBank/DDBJ databases">
        <title>Comparative genomics in systemic dimorphic fungi from Ajellomycetaceae.</title>
        <authorList>
            <person name="Munoz J.F."/>
            <person name="Mcewen J.G."/>
            <person name="Clay O.K."/>
            <person name="Cuomo C.A."/>
        </authorList>
    </citation>
    <scope>NUCLEOTIDE SEQUENCE [LARGE SCALE GENOMIC DNA]</scope>
    <source>
        <strain evidence="1 2">UAMH5409</strain>
    </source>
</reference>
<protein>
    <submittedName>
        <fullName evidence="1">Uncharacterized protein</fullName>
    </submittedName>
</protein>
<proteinExistence type="predicted"/>
<evidence type="ECO:0000313" key="2">
    <source>
        <dbReference type="Proteomes" id="UP000223968"/>
    </source>
</evidence>
<sequence>MDETATFDISQRKAGGSTDRWHRFLKAKVGPSNSHRPLAVALRRSSNHSTRPGRINSRVITETRVIQTLEDCANLINILTEPANRVPLEAELELAAAWYKDRSYRDVGSEERVEISNIPPPPKFSFGIYNDYQELPELAWVGGTCKFPFISTCLQLGLRGRAVTLHDVQRQPLGTLFRDDQLEYGMVVLDISNMDDIRYGIVGHKVNYMAEVRLNNLGQWDCVEGKPSLEDPVPALEENRSRVPLSARQFMGKFHVRPEGCEKGIQTLDKHSLVEDRALGYIWPAVTEQEMGQMEVPLADPDLDQAIERLVYETFQNGSLDRAKLNECRSHPNFRDHLFKCLHKSSLKLGASDSSIELLQLAYARRPHLNWVAFRTLSYEYIAVALESKELSNARALSLCIDDLTGSPDNLFNAISCLDPLQTLCLLQSPTGIGNKSAQVFAQLCASPLASSILQSKRLVLTCSYSAPLQKRFWLPDPRSTISGYIYPIHAFPVQQMFVRSQFVDFNNNELEEDLKPKLFWPSYYFLGDALLTPERFVLGFAQYARSILVDRHLVSFAACPTSLSAYKDRNQRHGIAINPIPAENFAIPQRCTTTNGQVECWPVLRDMEPDTWTVLVSHEWYREPGVVAKWRGSRPSCVPWGYDAEVPFVRYAFVRARRRITVNIDPVEQNGGNARPESIEVVGGVKEFLLQTVPEVISDTSSAVLGELLQEVEHTLESRWATKLPTGMRYLSVLEEGETRTMLRDFLEHGRTVRENVRMAMEDRPEERNWYPELLTNKGQTNPQGLERAPRLGMKGDEDIFKSLLDADVIDTAYPLGTDTRLYVEHSNEDDEFL</sequence>
<comment type="caution">
    <text evidence="1">The sequence shown here is derived from an EMBL/GenBank/DDBJ whole genome shotgun (WGS) entry which is preliminary data.</text>
</comment>
<dbReference type="AlphaFoldDB" id="A0A2B7Y4G5"/>
<dbReference type="STRING" id="1447875.A0A2B7Y4G5"/>
<dbReference type="Proteomes" id="UP000223968">
    <property type="component" value="Unassembled WGS sequence"/>
</dbReference>
<accession>A0A2B7Y4G5</accession>
<gene>
    <name evidence="1" type="ORF">AJ79_00048</name>
</gene>